<feature type="region of interest" description="Disordered" evidence="1">
    <location>
        <begin position="196"/>
        <end position="266"/>
    </location>
</feature>
<feature type="compositionally biased region" description="Polar residues" evidence="1">
    <location>
        <begin position="209"/>
        <end position="218"/>
    </location>
</feature>
<dbReference type="AlphaFoldDB" id="A0AAV9WME0"/>
<organism evidence="2 3">
    <name type="scientific">Arthrobotrys musiformis</name>
    <dbReference type="NCBI Taxonomy" id="47236"/>
    <lineage>
        <taxon>Eukaryota</taxon>
        <taxon>Fungi</taxon>
        <taxon>Dikarya</taxon>
        <taxon>Ascomycota</taxon>
        <taxon>Pezizomycotina</taxon>
        <taxon>Orbiliomycetes</taxon>
        <taxon>Orbiliales</taxon>
        <taxon>Orbiliaceae</taxon>
        <taxon>Arthrobotrys</taxon>
    </lineage>
</organism>
<protein>
    <submittedName>
        <fullName evidence="2">Uncharacterized protein</fullName>
    </submittedName>
</protein>
<proteinExistence type="predicted"/>
<feature type="compositionally biased region" description="Polar residues" evidence="1">
    <location>
        <begin position="417"/>
        <end position="432"/>
    </location>
</feature>
<dbReference type="EMBL" id="JAVHJL010000002">
    <property type="protein sequence ID" value="KAK6510142.1"/>
    <property type="molecule type" value="Genomic_DNA"/>
</dbReference>
<comment type="caution">
    <text evidence="2">The sequence shown here is derived from an EMBL/GenBank/DDBJ whole genome shotgun (WGS) entry which is preliminary data.</text>
</comment>
<evidence type="ECO:0000256" key="1">
    <source>
        <dbReference type="SAM" id="MobiDB-lite"/>
    </source>
</evidence>
<feature type="region of interest" description="Disordered" evidence="1">
    <location>
        <begin position="417"/>
        <end position="436"/>
    </location>
</feature>
<evidence type="ECO:0000313" key="3">
    <source>
        <dbReference type="Proteomes" id="UP001370758"/>
    </source>
</evidence>
<dbReference type="Proteomes" id="UP001370758">
    <property type="component" value="Unassembled WGS sequence"/>
</dbReference>
<gene>
    <name evidence="2" type="ORF">TWF481_004856</name>
</gene>
<name>A0AAV9WME0_9PEZI</name>
<sequence>MPVKAKVKYDTSYAPHKIGVIFPAFSSEVLWIQFAPKVKDAVDLATAGLWFEIMEENRFSFRINGSRQGFDYDLKAGDIIEIDGTAATDAEKQQLEEIIQRRKKQLEPDSSDEDIGVHDSELTDYEEELLGPIPPNSDGADGPWRPPMYTPWQYRKMRRAEARARGEPLPQPIYPKYSMEQGKTVTIPRIWDRELPTDRLPRKEAISNPVMTPPQSTLPDRFAPGPPASQQPKVATRPSRNLAYHIDKPPQRFTSPACSPPRSFADRVGPKITELTRAQRYRLKRAPRYPNKRITIRFHFVDFGQQPIEISATNYEPLHIHFNQIRRRLLRNRDIDEEDDLNFVWPHLRWVPCGNTRVHSIRTDPNINKYACFVSKRGTEIGDPGEYDDDGQELEEPGYDQSEFGDEFLQIQYEGGNNTGNATPQTQGNGTENIGGEQTKRRFGIWEEDHETEERLKDALALELKLWGPNPEMEAYLRAKFPNTDYQSQSDLIAFSRQASPLPANTELGSVSELSTIEEGANGRTGAIPTYVTADIEYPDYEVSL</sequence>
<reference evidence="2 3" key="1">
    <citation type="submission" date="2023-08" db="EMBL/GenBank/DDBJ databases">
        <authorList>
            <person name="Palmer J.M."/>
        </authorList>
    </citation>
    <scope>NUCLEOTIDE SEQUENCE [LARGE SCALE GENOMIC DNA]</scope>
    <source>
        <strain evidence="2 3">TWF481</strain>
    </source>
</reference>
<keyword evidence="3" id="KW-1185">Reference proteome</keyword>
<accession>A0AAV9WME0</accession>
<evidence type="ECO:0000313" key="2">
    <source>
        <dbReference type="EMBL" id="KAK6510142.1"/>
    </source>
</evidence>
<feature type="compositionally biased region" description="Basic and acidic residues" evidence="1">
    <location>
        <begin position="196"/>
        <end position="205"/>
    </location>
</feature>